<dbReference type="CDD" id="cd08768">
    <property type="entry name" value="Cdc6_C"/>
    <property type="match status" value="1"/>
</dbReference>
<organism evidence="7">
    <name type="scientific">Fervidicoccus fontis</name>
    <dbReference type="NCBI Taxonomy" id="683846"/>
    <lineage>
        <taxon>Archaea</taxon>
        <taxon>Thermoproteota</taxon>
        <taxon>Thermoprotei</taxon>
        <taxon>Fervidicoccales</taxon>
        <taxon>Fervidicoccaceae</taxon>
        <taxon>Fervidicoccus</taxon>
    </lineage>
</organism>
<dbReference type="Pfam" id="PF13401">
    <property type="entry name" value="AAA_22"/>
    <property type="match status" value="1"/>
</dbReference>
<dbReference type="NCBIfam" id="TIGR02928">
    <property type="entry name" value="orc1/cdc6 family replication initiation protein"/>
    <property type="match status" value="1"/>
</dbReference>
<comment type="caution">
    <text evidence="7">The sequence shown here is derived from an EMBL/GenBank/DDBJ whole genome shotgun (WGS) entry which is preliminary data.</text>
</comment>
<dbReference type="InterPro" id="IPR036388">
    <property type="entry name" value="WH-like_DNA-bd_sf"/>
</dbReference>
<keyword evidence="2 5" id="KW-0235">DNA replication</keyword>
<feature type="domain" description="Cdc6 C-terminal" evidence="6">
    <location>
        <begin position="316"/>
        <end position="400"/>
    </location>
</feature>
<dbReference type="Pfam" id="PF22703">
    <property type="entry name" value="Cdc6_lid"/>
    <property type="match status" value="1"/>
</dbReference>
<dbReference type="AlphaFoldDB" id="A0A7J3ZLU1"/>
<dbReference type="Gene3D" id="1.10.10.10">
    <property type="entry name" value="Winged helix-like DNA-binding domain superfamily/Winged helix DNA-binding domain"/>
    <property type="match status" value="1"/>
</dbReference>
<feature type="binding site" evidence="5">
    <location>
        <position position="216"/>
    </location>
    <ligand>
        <name>ATP</name>
        <dbReference type="ChEBI" id="CHEBI:30616"/>
    </ligand>
</feature>
<evidence type="ECO:0000256" key="4">
    <source>
        <dbReference type="ARBA" id="ARBA00022840"/>
    </source>
</evidence>
<comment type="similarity">
    <text evidence="1 5">Belongs to the CDC6/cdc18 family.</text>
</comment>
<evidence type="ECO:0000256" key="5">
    <source>
        <dbReference type="HAMAP-Rule" id="MF_01407"/>
    </source>
</evidence>
<dbReference type="InterPro" id="IPR055237">
    <property type="entry name" value="Cdc6_lid"/>
</dbReference>
<dbReference type="InterPro" id="IPR014277">
    <property type="entry name" value="Orc1/Cdc6_arc"/>
</dbReference>
<dbReference type="Pfam" id="PF09079">
    <property type="entry name" value="WHD_Cdc6"/>
    <property type="match status" value="1"/>
</dbReference>
<dbReference type="InterPro" id="IPR015163">
    <property type="entry name" value="Cdc6_C"/>
</dbReference>
<feature type="binding site" evidence="5">
    <location>
        <begin position="69"/>
        <end position="73"/>
    </location>
    <ligand>
        <name>ATP</name>
        <dbReference type="ChEBI" id="CHEBI:30616"/>
    </ligand>
</feature>
<dbReference type="InterPro" id="IPR049945">
    <property type="entry name" value="AAA_22"/>
</dbReference>
<dbReference type="Gene3D" id="1.10.8.60">
    <property type="match status" value="1"/>
</dbReference>
<dbReference type="SMART" id="SM01074">
    <property type="entry name" value="Cdc6_C"/>
    <property type="match status" value="1"/>
</dbReference>
<evidence type="ECO:0000259" key="6">
    <source>
        <dbReference type="SMART" id="SM01074"/>
    </source>
</evidence>
<evidence type="ECO:0000313" key="7">
    <source>
        <dbReference type="EMBL" id="HHQ81061.1"/>
    </source>
</evidence>
<dbReference type="GO" id="GO:0016887">
    <property type="term" value="F:ATP hydrolysis activity"/>
    <property type="evidence" value="ECO:0007669"/>
    <property type="project" value="InterPro"/>
</dbReference>
<dbReference type="PANTHER" id="PTHR10763">
    <property type="entry name" value="CELL DIVISION CONTROL PROTEIN 6-RELATED"/>
    <property type="match status" value="1"/>
</dbReference>
<dbReference type="InterPro" id="IPR036390">
    <property type="entry name" value="WH_DNA-bd_sf"/>
</dbReference>
<feature type="binding site" evidence="5">
    <location>
        <position position="228"/>
    </location>
    <ligand>
        <name>ATP</name>
        <dbReference type="ChEBI" id="CHEBI:30616"/>
    </ligand>
</feature>
<dbReference type="GO" id="GO:0005524">
    <property type="term" value="F:ATP binding"/>
    <property type="evidence" value="ECO:0007669"/>
    <property type="project" value="UniProtKB-UniRule"/>
</dbReference>
<dbReference type="HAMAP" id="MF_01407">
    <property type="entry name" value="ORC1_type_DNA_replic_protein"/>
    <property type="match status" value="1"/>
</dbReference>
<sequence>MSSVEEIIGDVIQAPSVFKNKSILYPEYLPDRLPHREKQLKMLAQVFKPLLASPGETSQRVVLAGSYGTGKTATSRLFGKTFSLIAKNHGLNVKYVHVNCYKARTLPQVIHSIASGLEIFVPPRGLSVREMLKGILDELERKKQYAIVALDEFDYFTAANAGTPAIYTIIRLYDDDMNRKKRMHFIFIVRSPQVLDALEPAISTFFLRNTIHFTPYTTKEIYDILGDRVPQAFFEGAVDDEVIKYISILEGADAEGAGSARTALEILVRAGESADSSGRSMVTIDDVRKAHVVVKPELAMLQDTIETLSPHELIVLLAIVKTLKESSSPFVRIGEVEKTYKMLCENYGERQRRHTQVYTYIMGMRSMRIVQTKSSGKGYRGKSTLIGISNAPLDILERRIEEILTKKLV</sequence>
<evidence type="ECO:0000256" key="3">
    <source>
        <dbReference type="ARBA" id="ARBA00022741"/>
    </source>
</evidence>
<dbReference type="GO" id="GO:0006260">
    <property type="term" value="P:DNA replication"/>
    <property type="evidence" value="ECO:0007669"/>
    <property type="project" value="UniProtKB-UniRule"/>
</dbReference>
<dbReference type="PANTHER" id="PTHR10763:SF31">
    <property type="entry name" value="ORC1-TYPE DNA REPLICATION PROTEIN 2"/>
    <property type="match status" value="1"/>
</dbReference>
<evidence type="ECO:0000256" key="1">
    <source>
        <dbReference type="ARBA" id="ARBA00006184"/>
    </source>
</evidence>
<dbReference type="SUPFAM" id="SSF52540">
    <property type="entry name" value="P-loop containing nucleoside triphosphate hydrolases"/>
    <property type="match status" value="1"/>
</dbReference>
<name>A0A7J3ZLU1_9CREN</name>
<keyword evidence="3 5" id="KW-0547">Nucleotide-binding</keyword>
<dbReference type="NCBIfam" id="NF001623">
    <property type="entry name" value="PRK00411.1-1"/>
    <property type="match status" value="1"/>
</dbReference>
<accession>A0A7J3ZLU1</accession>
<proteinExistence type="inferred from homology"/>
<gene>
    <name evidence="7" type="ORF">ENM78_06410</name>
</gene>
<keyword evidence="4 5" id="KW-0067">ATP-binding</keyword>
<dbReference type="InterPro" id="IPR050311">
    <property type="entry name" value="ORC1/CDC6"/>
</dbReference>
<comment type="function">
    <text evidence="5">Involved in regulation of DNA replication.</text>
</comment>
<dbReference type="InterPro" id="IPR027417">
    <property type="entry name" value="P-loop_NTPase"/>
</dbReference>
<dbReference type="Gene3D" id="3.40.50.300">
    <property type="entry name" value="P-loop containing nucleotide triphosphate hydrolases"/>
    <property type="match status" value="1"/>
</dbReference>
<dbReference type="EMBL" id="DRZC01000083">
    <property type="protein sequence ID" value="HHQ81061.1"/>
    <property type="molecule type" value="Genomic_DNA"/>
</dbReference>
<dbReference type="SUPFAM" id="SSF46785">
    <property type="entry name" value="Winged helix' DNA-binding domain"/>
    <property type="match status" value="1"/>
</dbReference>
<protein>
    <recommendedName>
        <fullName evidence="5">ORC1-type DNA replication protein</fullName>
    </recommendedName>
</protein>
<evidence type="ECO:0000256" key="2">
    <source>
        <dbReference type="ARBA" id="ARBA00022705"/>
    </source>
</evidence>
<reference evidence="7" key="1">
    <citation type="journal article" date="2020" name="mSystems">
        <title>Genome- and Community-Level Interaction Insights into Carbon Utilization and Element Cycling Functions of Hydrothermarchaeota in Hydrothermal Sediment.</title>
        <authorList>
            <person name="Zhou Z."/>
            <person name="Liu Y."/>
            <person name="Xu W."/>
            <person name="Pan J."/>
            <person name="Luo Z.H."/>
            <person name="Li M."/>
        </authorList>
    </citation>
    <scope>NUCLEOTIDE SEQUENCE [LARGE SCALE GENOMIC DNA]</scope>
    <source>
        <strain evidence="7">SpSt-1116</strain>
    </source>
</reference>